<feature type="signal peptide" evidence="2">
    <location>
        <begin position="1"/>
        <end position="27"/>
    </location>
</feature>
<comment type="caution">
    <text evidence="4">The sequence shown here is derived from an EMBL/GenBank/DDBJ whole genome shotgun (WGS) entry which is preliminary data.</text>
</comment>
<dbReference type="SMART" id="SM00062">
    <property type="entry name" value="PBPb"/>
    <property type="match status" value="1"/>
</dbReference>
<dbReference type="PROSITE" id="PS51257">
    <property type="entry name" value="PROKAR_LIPOPROTEIN"/>
    <property type="match status" value="1"/>
</dbReference>
<keyword evidence="1 2" id="KW-0732">Signal</keyword>
<dbReference type="EMBL" id="JADPRT010000007">
    <property type="protein sequence ID" value="MBF9069970.1"/>
    <property type="molecule type" value="Genomic_DNA"/>
</dbReference>
<dbReference type="InterPro" id="IPR001638">
    <property type="entry name" value="Solute-binding_3/MltF_N"/>
</dbReference>
<dbReference type="AlphaFoldDB" id="A0A931B2G4"/>
<feature type="chain" id="PRO_5039138269" evidence="2">
    <location>
        <begin position="28"/>
        <end position="316"/>
    </location>
</feature>
<feature type="domain" description="Solute-binding protein family 3/N-terminal" evidence="3">
    <location>
        <begin position="72"/>
        <end position="301"/>
    </location>
</feature>
<dbReference type="Gene3D" id="3.40.190.10">
    <property type="entry name" value="Periplasmic binding protein-like II"/>
    <property type="match status" value="2"/>
</dbReference>
<keyword evidence="5" id="KW-1185">Reference proteome</keyword>
<dbReference type="CDD" id="cd01004">
    <property type="entry name" value="PBP2_MidA_like"/>
    <property type="match status" value="1"/>
</dbReference>
<evidence type="ECO:0000313" key="4">
    <source>
        <dbReference type="EMBL" id="MBF9069970.1"/>
    </source>
</evidence>
<dbReference type="Proteomes" id="UP000657385">
    <property type="component" value="Unassembled WGS sequence"/>
</dbReference>
<dbReference type="SUPFAM" id="SSF53850">
    <property type="entry name" value="Periplasmic binding protein-like II"/>
    <property type="match status" value="1"/>
</dbReference>
<evidence type="ECO:0000259" key="3">
    <source>
        <dbReference type="SMART" id="SM00062"/>
    </source>
</evidence>
<name>A0A931B2G4_9ACTN</name>
<reference evidence="4" key="1">
    <citation type="submission" date="2020-11" db="EMBL/GenBank/DDBJ databases">
        <title>Isolation and identification of active actinomycetes.</title>
        <authorList>
            <person name="Yu B."/>
        </authorList>
    </citation>
    <scope>NUCLEOTIDE SEQUENCE</scope>
    <source>
        <strain evidence="4">NEAU-YB345</strain>
    </source>
</reference>
<accession>A0A931B2G4</accession>
<evidence type="ECO:0000256" key="1">
    <source>
        <dbReference type="ARBA" id="ARBA00022729"/>
    </source>
</evidence>
<organism evidence="4 5">
    <name type="scientific">Streptacidiphilus fuscans</name>
    <dbReference type="NCBI Taxonomy" id="2789292"/>
    <lineage>
        <taxon>Bacteria</taxon>
        <taxon>Bacillati</taxon>
        <taxon>Actinomycetota</taxon>
        <taxon>Actinomycetes</taxon>
        <taxon>Kitasatosporales</taxon>
        <taxon>Streptomycetaceae</taxon>
        <taxon>Streptacidiphilus</taxon>
    </lineage>
</organism>
<evidence type="ECO:0000313" key="5">
    <source>
        <dbReference type="Proteomes" id="UP000657385"/>
    </source>
</evidence>
<gene>
    <name evidence="4" type="ORF">I2501_18260</name>
</gene>
<dbReference type="PANTHER" id="PTHR35936:SF17">
    <property type="entry name" value="ARGININE-BINDING EXTRACELLULAR PROTEIN ARTP"/>
    <property type="match status" value="1"/>
</dbReference>
<protein>
    <submittedName>
        <fullName evidence="4">ABC transporter substrate-binding protein</fullName>
    </submittedName>
</protein>
<dbReference type="PANTHER" id="PTHR35936">
    <property type="entry name" value="MEMBRANE-BOUND LYTIC MUREIN TRANSGLYCOSYLASE F"/>
    <property type="match status" value="1"/>
</dbReference>
<evidence type="ECO:0000256" key="2">
    <source>
        <dbReference type="SAM" id="SignalP"/>
    </source>
</evidence>
<proteinExistence type="predicted"/>
<dbReference type="Pfam" id="PF00497">
    <property type="entry name" value="SBP_bac_3"/>
    <property type="match status" value="1"/>
</dbReference>
<sequence>MPFRRAWNVPVVLLLSLVALIALSGCASNPSGASGGPNSAAAGGTSADLVSSVRKVDAAAALLPAAVRASGEITVATAIGGPPSASYPDGASSTPVGQDIDITDAVAAVLGLRVNRQIAAFETILPGLSSGKYQLGVGNFGVTTERLKTVDFVTYIDDGQGFAVRAGSPIKQISSLRQLCGLTVGTGAGTTFEATLEQNAHVCTDAGQPAYRVQVYSDGGALQLGLQQGRFDVLMSTINGLRYQEKQTGGAVHYLGPFHRLDVGFVFPKGSPLTRAFQAAVQHLIADGTYRKILAAWGTTDSAITTSQIDPPESAG</sequence>